<gene>
    <name evidence="6" type="ORF">BO82DRAFT_62743</name>
</gene>
<evidence type="ECO:0000313" key="7">
    <source>
        <dbReference type="Proteomes" id="UP000248340"/>
    </source>
</evidence>
<evidence type="ECO:0000256" key="1">
    <source>
        <dbReference type="ARBA" id="ARBA00023015"/>
    </source>
</evidence>
<dbReference type="GO" id="GO:0000981">
    <property type="term" value="F:DNA-binding transcription factor activity, RNA polymerase II-specific"/>
    <property type="evidence" value="ECO:0007669"/>
    <property type="project" value="InterPro"/>
</dbReference>
<reference evidence="6 7" key="1">
    <citation type="submission" date="2016-12" db="EMBL/GenBank/DDBJ databases">
        <title>The genomes of Aspergillus section Nigri reveals drivers in fungal speciation.</title>
        <authorList>
            <consortium name="DOE Joint Genome Institute"/>
            <person name="Vesth T.C."/>
            <person name="Nybo J."/>
            <person name="Theobald S."/>
            <person name="Brandl J."/>
            <person name="Frisvad J.C."/>
            <person name="Nielsen K.F."/>
            <person name="Lyhne E.K."/>
            <person name="Kogle M.E."/>
            <person name="Kuo A."/>
            <person name="Riley R."/>
            <person name="Clum A."/>
            <person name="Nolan M."/>
            <person name="Lipzen A."/>
            <person name="Salamov A."/>
            <person name="Henrissat B."/>
            <person name="Wiebenga A."/>
            <person name="De Vries R.P."/>
            <person name="Grigoriev I.V."/>
            <person name="Mortensen U.H."/>
            <person name="Andersen M.R."/>
            <person name="Baker S.E."/>
        </authorList>
    </citation>
    <scope>NUCLEOTIDE SEQUENCE [LARGE SCALE GENOMIC DNA]</scope>
    <source>
        <strain evidence="6 7">CBS 121591</strain>
    </source>
</reference>
<sequence>MFASKTYLLARIKRSQNPEPAAIMTDTAITRLQNHLKCDLARKNRIGRTCVLKRFSQWLWSVWMIDSPQTAAGRVECTDRMKSTNYRCSTAKAPGYTLPAPEQPAHATPQQDEPCQPCKACQAWGVPCDQVRPRCSHCLDQQILCFYVAPTRKSMRKSARSTKQNQVVDPTPRLQEP</sequence>
<keyword evidence="1" id="KW-0805">Transcription regulation</keyword>
<evidence type="ECO:0000256" key="2">
    <source>
        <dbReference type="ARBA" id="ARBA00023125"/>
    </source>
</evidence>
<evidence type="ECO:0008006" key="8">
    <source>
        <dbReference type="Google" id="ProtNLM"/>
    </source>
</evidence>
<protein>
    <recommendedName>
        <fullName evidence="8">Zn(2)-C6 fungal-type domain-containing protein</fullName>
    </recommendedName>
</protein>
<proteinExistence type="predicted"/>
<dbReference type="InterPro" id="IPR036864">
    <property type="entry name" value="Zn2-C6_fun-type_DNA-bd_sf"/>
</dbReference>
<evidence type="ECO:0000256" key="4">
    <source>
        <dbReference type="ARBA" id="ARBA00023242"/>
    </source>
</evidence>
<dbReference type="RefSeq" id="XP_025492688.1">
    <property type="nucleotide sequence ID" value="XM_025641405.1"/>
</dbReference>
<evidence type="ECO:0000256" key="3">
    <source>
        <dbReference type="ARBA" id="ARBA00023163"/>
    </source>
</evidence>
<dbReference type="GO" id="GO:0008270">
    <property type="term" value="F:zinc ion binding"/>
    <property type="evidence" value="ECO:0007669"/>
    <property type="project" value="InterPro"/>
</dbReference>
<keyword evidence="7" id="KW-1185">Reference proteome</keyword>
<evidence type="ECO:0000256" key="5">
    <source>
        <dbReference type="SAM" id="MobiDB-lite"/>
    </source>
</evidence>
<dbReference type="VEuPathDB" id="FungiDB:BO82DRAFT_62743"/>
<dbReference type="GeneID" id="37144147"/>
<organism evidence="6 7">
    <name type="scientific">Aspergillus uvarum CBS 121591</name>
    <dbReference type="NCBI Taxonomy" id="1448315"/>
    <lineage>
        <taxon>Eukaryota</taxon>
        <taxon>Fungi</taxon>
        <taxon>Dikarya</taxon>
        <taxon>Ascomycota</taxon>
        <taxon>Pezizomycotina</taxon>
        <taxon>Eurotiomycetes</taxon>
        <taxon>Eurotiomycetidae</taxon>
        <taxon>Eurotiales</taxon>
        <taxon>Aspergillaceae</taxon>
        <taxon>Aspergillus</taxon>
        <taxon>Aspergillus subgen. Circumdati</taxon>
    </lineage>
</organism>
<dbReference type="SUPFAM" id="SSF57701">
    <property type="entry name" value="Zn2/Cys6 DNA-binding domain"/>
    <property type="match status" value="1"/>
</dbReference>
<dbReference type="GO" id="GO:0003677">
    <property type="term" value="F:DNA binding"/>
    <property type="evidence" value="ECO:0007669"/>
    <property type="project" value="UniProtKB-KW"/>
</dbReference>
<dbReference type="Proteomes" id="UP000248340">
    <property type="component" value="Unassembled WGS sequence"/>
</dbReference>
<dbReference type="EMBL" id="KZ821695">
    <property type="protein sequence ID" value="PYH82488.1"/>
    <property type="molecule type" value="Genomic_DNA"/>
</dbReference>
<evidence type="ECO:0000313" key="6">
    <source>
        <dbReference type="EMBL" id="PYH82488.1"/>
    </source>
</evidence>
<accession>A0A319D3M7</accession>
<keyword evidence="3" id="KW-0804">Transcription</keyword>
<keyword evidence="2" id="KW-0238">DNA-binding</keyword>
<dbReference type="OrthoDB" id="4427833at2759"/>
<keyword evidence="4" id="KW-0539">Nucleus</keyword>
<feature type="region of interest" description="Disordered" evidence="5">
    <location>
        <begin position="156"/>
        <end position="177"/>
    </location>
</feature>
<name>A0A319D3M7_9EURO</name>
<dbReference type="AlphaFoldDB" id="A0A319D3M7"/>